<dbReference type="InterPro" id="IPR000847">
    <property type="entry name" value="LysR_HTH_N"/>
</dbReference>
<evidence type="ECO:0000256" key="2">
    <source>
        <dbReference type="ARBA" id="ARBA00023015"/>
    </source>
</evidence>
<dbReference type="Pfam" id="PF00126">
    <property type="entry name" value="HTH_1"/>
    <property type="match status" value="1"/>
</dbReference>
<keyword evidence="3" id="KW-0238">DNA-binding</keyword>
<keyword evidence="4" id="KW-0804">Transcription</keyword>
<evidence type="ECO:0000313" key="7">
    <source>
        <dbReference type="Proteomes" id="UP000284476"/>
    </source>
</evidence>
<dbReference type="Proteomes" id="UP000284476">
    <property type="component" value="Unassembled WGS sequence"/>
</dbReference>
<dbReference type="RefSeq" id="WP_128187433.1">
    <property type="nucleotide sequence ID" value="NZ_JBHRSO010000001.1"/>
</dbReference>
<dbReference type="PRINTS" id="PR00039">
    <property type="entry name" value="HTHLYSR"/>
</dbReference>
<evidence type="ECO:0000313" key="6">
    <source>
        <dbReference type="EMBL" id="RWR16889.1"/>
    </source>
</evidence>
<dbReference type="Gene3D" id="1.10.10.10">
    <property type="entry name" value="Winged helix-like DNA-binding domain superfamily/Winged helix DNA-binding domain"/>
    <property type="match status" value="1"/>
</dbReference>
<dbReference type="PROSITE" id="PS50931">
    <property type="entry name" value="HTH_LYSR"/>
    <property type="match status" value="1"/>
</dbReference>
<dbReference type="PANTHER" id="PTHR30537">
    <property type="entry name" value="HTH-TYPE TRANSCRIPTIONAL REGULATOR"/>
    <property type="match status" value="1"/>
</dbReference>
<dbReference type="GO" id="GO:0043565">
    <property type="term" value="F:sequence-specific DNA binding"/>
    <property type="evidence" value="ECO:0007669"/>
    <property type="project" value="TreeGrafter"/>
</dbReference>
<evidence type="ECO:0000256" key="3">
    <source>
        <dbReference type="ARBA" id="ARBA00023125"/>
    </source>
</evidence>
<dbReference type="InterPro" id="IPR036390">
    <property type="entry name" value="WH_DNA-bd_sf"/>
</dbReference>
<dbReference type="GO" id="GO:0003700">
    <property type="term" value="F:DNA-binding transcription factor activity"/>
    <property type="evidence" value="ECO:0007669"/>
    <property type="project" value="InterPro"/>
</dbReference>
<reference evidence="6 7" key="2">
    <citation type="submission" date="2019-01" db="EMBL/GenBank/DDBJ databases">
        <authorList>
            <person name="Li Y."/>
        </authorList>
    </citation>
    <scope>NUCLEOTIDE SEQUENCE [LARGE SCALE GENOMIC DNA]</scope>
    <source>
        <strain evidence="6 7">SK2B-1</strain>
    </source>
</reference>
<proteinExistence type="inferred from homology"/>
<keyword evidence="2" id="KW-0805">Transcription regulation</keyword>
<dbReference type="AlphaFoldDB" id="A0A443J8S9"/>
<sequence length="311" mass="34131">MRPVRRRYLPSLGALATFEVAAKHLSFTLAAKELNITQGAVSQQIRLLEKALEVELFIRKHNALELTVAGRGLLGAVVAGLDMISAGVGLLQPTADPQTITISATDALATYWLKPLIDSFRATQPQIEFVVLASDEDAALSSYDDVDIALLCGNERSDVGEELHFMFHEVAQPVCTPEYLAAHGPFTTPEMFNDATLLHLHERHWSASSIQWHPLGWQEWFHAQGVRGQRGSSSFTTNKVPLLMEAALRGEGVMMGIHNLVRNHVEAGALVYAHPASITAGRANFMKCNSLTRKRPAVSGFIDYLLRALRG</sequence>
<evidence type="ECO:0000256" key="4">
    <source>
        <dbReference type="ARBA" id="ARBA00023163"/>
    </source>
</evidence>
<dbReference type="SUPFAM" id="SSF46785">
    <property type="entry name" value="Winged helix' DNA-binding domain"/>
    <property type="match status" value="1"/>
</dbReference>
<feature type="domain" description="HTH lysR-type" evidence="5">
    <location>
        <begin position="10"/>
        <end position="67"/>
    </location>
</feature>
<dbReference type="Gene3D" id="3.40.190.10">
    <property type="entry name" value="Periplasmic binding protein-like II"/>
    <property type="match status" value="2"/>
</dbReference>
<dbReference type="InterPro" id="IPR058163">
    <property type="entry name" value="LysR-type_TF_proteobact-type"/>
</dbReference>
<dbReference type="PANTHER" id="PTHR30537:SF74">
    <property type="entry name" value="HTH-TYPE TRANSCRIPTIONAL REGULATOR TRPI"/>
    <property type="match status" value="1"/>
</dbReference>
<name>A0A443J8S9_9RHOB</name>
<comment type="caution">
    <text evidence="6">The sequence shown here is derived from an EMBL/GenBank/DDBJ whole genome shotgun (WGS) entry which is preliminary data.</text>
</comment>
<protein>
    <submittedName>
        <fullName evidence="6">LysR family transcriptional regulator</fullName>
    </submittedName>
</protein>
<comment type="similarity">
    <text evidence="1">Belongs to the LysR transcriptional regulatory family.</text>
</comment>
<dbReference type="GO" id="GO:0006351">
    <property type="term" value="P:DNA-templated transcription"/>
    <property type="evidence" value="ECO:0007669"/>
    <property type="project" value="TreeGrafter"/>
</dbReference>
<dbReference type="InterPro" id="IPR005119">
    <property type="entry name" value="LysR_subst-bd"/>
</dbReference>
<dbReference type="EMBL" id="SAUZ01000035">
    <property type="protein sequence ID" value="RWR16889.1"/>
    <property type="molecule type" value="Genomic_DNA"/>
</dbReference>
<dbReference type="InterPro" id="IPR036388">
    <property type="entry name" value="WH-like_DNA-bd_sf"/>
</dbReference>
<dbReference type="SUPFAM" id="SSF53850">
    <property type="entry name" value="Periplasmic binding protein-like II"/>
    <property type="match status" value="1"/>
</dbReference>
<evidence type="ECO:0000259" key="5">
    <source>
        <dbReference type="PROSITE" id="PS50931"/>
    </source>
</evidence>
<evidence type="ECO:0000256" key="1">
    <source>
        <dbReference type="ARBA" id="ARBA00009437"/>
    </source>
</evidence>
<organism evidence="6 7">
    <name type="scientific">Paenirhodobacter populi</name>
    <dbReference type="NCBI Taxonomy" id="2306993"/>
    <lineage>
        <taxon>Bacteria</taxon>
        <taxon>Pseudomonadati</taxon>
        <taxon>Pseudomonadota</taxon>
        <taxon>Alphaproteobacteria</taxon>
        <taxon>Rhodobacterales</taxon>
        <taxon>Rhodobacter group</taxon>
        <taxon>Paenirhodobacter</taxon>
    </lineage>
</organism>
<gene>
    <name evidence="6" type="ORF">D2T30_20585</name>
</gene>
<accession>A0A443J8S9</accession>
<reference evidence="6 7" key="1">
    <citation type="submission" date="2019-01" db="EMBL/GenBank/DDBJ databases">
        <title>Sinorhodobacter populi sp. nov. isolated from the symptomatic bark tissue of Populus euramericana canker.</title>
        <authorList>
            <person name="Xu G."/>
        </authorList>
    </citation>
    <scope>NUCLEOTIDE SEQUENCE [LARGE SCALE GENOMIC DNA]</scope>
    <source>
        <strain evidence="6 7">SK2B-1</strain>
    </source>
</reference>
<dbReference type="Pfam" id="PF03466">
    <property type="entry name" value="LysR_substrate"/>
    <property type="match status" value="1"/>
</dbReference>